<evidence type="ECO:0000313" key="13">
    <source>
        <dbReference type="Proteomes" id="UP000504608"/>
    </source>
</evidence>
<dbReference type="InterPro" id="IPR001433">
    <property type="entry name" value="OxRdtase_FAD/NAD-bd"/>
</dbReference>
<accession>A0A6J1HQ51</accession>
<evidence type="ECO:0000256" key="11">
    <source>
        <dbReference type="RuleBase" id="RU361226"/>
    </source>
</evidence>
<keyword evidence="5 10" id="KW-0274">FAD</keyword>
<sequence>MAAFLRRLATAAPALRYNALCGQSRIESSKFRFPIGTITAVTAGFSYMFYASTSNLVHLAPNCEEDGQKVALKPDKWIEFELQDVARVSHNTNLYRFSFDPSEKLGVDVASCIVTRAPIDKDEQGEVKYVARSYTPISDPEAKGYFDLLIKIYPQGKMTQHFAKLKPGDKLEVKGPIRKLKYSPNMKKHIGMIAGGTGITPMLQVIDAIAKNQDDITQVSLIFANVSADDILLKEKLDKLAACHPNIKVFYTVSNPPRGWKGGKGHVSKDMIIKCLPSPGNDALILVCGPPGMMKHICGPKNKDFTQGELGGLLKDLGYSKDMVFKF</sequence>
<dbReference type="GO" id="GO:0090524">
    <property type="term" value="F:cytochrome-b5 reductase activity, acting on NADH"/>
    <property type="evidence" value="ECO:0007669"/>
    <property type="project" value="UniProtKB-EC"/>
</dbReference>
<feature type="binding site" evidence="10">
    <location>
        <position position="158"/>
    </location>
    <ligand>
        <name>FAD</name>
        <dbReference type="ChEBI" id="CHEBI:57692"/>
    </ligand>
</feature>
<evidence type="ECO:0000256" key="10">
    <source>
        <dbReference type="PIRSR" id="PIRSR601834-1"/>
    </source>
</evidence>
<keyword evidence="7 11" id="KW-0520">NAD</keyword>
<evidence type="ECO:0000256" key="3">
    <source>
        <dbReference type="ARBA" id="ARBA00006105"/>
    </source>
</evidence>
<comment type="similarity">
    <text evidence="3 11">Belongs to the flavoprotein pyridine nucleotide cytochrome reductase family.</text>
</comment>
<feature type="binding site" evidence="10">
    <location>
        <position position="149"/>
    </location>
    <ligand>
        <name>FAD</name>
        <dbReference type="ChEBI" id="CHEBI:57692"/>
    </ligand>
</feature>
<evidence type="ECO:0000256" key="9">
    <source>
        <dbReference type="ARBA" id="ARBA00047682"/>
    </source>
</evidence>
<dbReference type="PRINTS" id="PR00406">
    <property type="entry name" value="CYTB5RDTASE"/>
</dbReference>
<dbReference type="GO" id="GO:0005739">
    <property type="term" value="C:mitochondrion"/>
    <property type="evidence" value="ECO:0007669"/>
    <property type="project" value="UniProtKB-SubCell"/>
</dbReference>
<dbReference type="Proteomes" id="UP000504608">
    <property type="component" value="Unplaced"/>
</dbReference>
<gene>
    <name evidence="14" type="primary">LOC111465602</name>
</gene>
<keyword evidence="4 10" id="KW-0285">Flavoprotein</keyword>
<dbReference type="Pfam" id="PF00175">
    <property type="entry name" value="NAD_binding_1"/>
    <property type="match status" value="1"/>
</dbReference>
<dbReference type="KEGG" id="cmax:111465602"/>
<dbReference type="InterPro" id="IPR008333">
    <property type="entry name" value="Cbr1-like_FAD-bd_dom"/>
</dbReference>
<dbReference type="InterPro" id="IPR017927">
    <property type="entry name" value="FAD-bd_FR_type"/>
</dbReference>
<comment type="cofactor">
    <cofactor evidence="1 10 11">
        <name>FAD</name>
        <dbReference type="ChEBI" id="CHEBI:57692"/>
    </cofactor>
</comment>
<dbReference type="SUPFAM" id="SSF52343">
    <property type="entry name" value="Ferredoxin reductase-like, C-terminal NADP-linked domain"/>
    <property type="match status" value="1"/>
</dbReference>
<keyword evidence="6 11" id="KW-0560">Oxidoreductase</keyword>
<dbReference type="InterPro" id="IPR017938">
    <property type="entry name" value="Riboflavin_synthase-like_b-brl"/>
</dbReference>
<evidence type="ECO:0000256" key="7">
    <source>
        <dbReference type="ARBA" id="ARBA00023027"/>
    </source>
</evidence>
<dbReference type="GeneID" id="111465602"/>
<dbReference type="Gene3D" id="3.40.50.80">
    <property type="entry name" value="Nucleotide-binding domain of ferredoxin-NADP reductase (FNR) module"/>
    <property type="match status" value="1"/>
</dbReference>
<evidence type="ECO:0000256" key="8">
    <source>
        <dbReference type="ARBA" id="ARBA00023128"/>
    </source>
</evidence>
<dbReference type="FunFam" id="2.40.30.10:FF:000032">
    <property type="entry name" value="NADH-cytochrome b5 reductase"/>
    <property type="match status" value="1"/>
</dbReference>
<dbReference type="Gene3D" id="2.40.30.10">
    <property type="entry name" value="Translation factors"/>
    <property type="match status" value="1"/>
</dbReference>
<dbReference type="CDD" id="cd06183">
    <property type="entry name" value="cyt_b5_reduct_like"/>
    <property type="match status" value="1"/>
</dbReference>
<dbReference type="InterPro" id="IPR039261">
    <property type="entry name" value="FNR_nucleotide-bd"/>
</dbReference>
<keyword evidence="13" id="KW-1185">Reference proteome</keyword>
<evidence type="ECO:0000256" key="5">
    <source>
        <dbReference type="ARBA" id="ARBA00022827"/>
    </source>
</evidence>
<dbReference type="InterPro" id="IPR001834">
    <property type="entry name" value="CBR-like"/>
</dbReference>
<dbReference type="PANTHER" id="PTHR19370:SF171">
    <property type="entry name" value="NADH-CYTOCHROME B5 REDUCTASE 2"/>
    <property type="match status" value="1"/>
</dbReference>
<dbReference type="PRINTS" id="PR00371">
    <property type="entry name" value="FPNCR"/>
</dbReference>
<name>A0A6J1HQ51_CUCMA</name>
<comment type="catalytic activity">
    <reaction evidence="9 11">
        <text>2 Fe(III)-[cytochrome b5] + NADH = 2 Fe(II)-[cytochrome b5] + NAD(+) + H(+)</text>
        <dbReference type="Rhea" id="RHEA:46680"/>
        <dbReference type="Rhea" id="RHEA-COMP:10438"/>
        <dbReference type="Rhea" id="RHEA-COMP:10439"/>
        <dbReference type="ChEBI" id="CHEBI:15378"/>
        <dbReference type="ChEBI" id="CHEBI:29033"/>
        <dbReference type="ChEBI" id="CHEBI:29034"/>
        <dbReference type="ChEBI" id="CHEBI:57540"/>
        <dbReference type="ChEBI" id="CHEBI:57945"/>
        <dbReference type="EC" id="1.6.2.2"/>
    </reaction>
</comment>
<evidence type="ECO:0000256" key="4">
    <source>
        <dbReference type="ARBA" id="ARBA00022630"/>
    </source>
</evidence>
<dbReference type="Pfam" id="PF00970">
    <property type="entry name" value="FAD_binding_6"/>
    <property type="match status" value="1"/>
</dbReference>
<dbReference type="AlphaFoldDB" id="A0A6J1HQ51"/>
<dbReference type="SUPFAM" id="SSF63380">
    <property type="entry name" value="Riboflavin synthase domain-like"/>
    <property type="match status" value="1"/>
</dbReference>
<feature type="binding site" evidence="10">
    <location>
        <position position="157"/>
    </location>
    <ligand>
        <name>FAD</name>
        <dbReference type="ChEBI" id="CHEBI:57692"/>
    </ligand>
</feature>
<dbReference type="PANTHER" id="PTHR19370">
    <property type="entry name" value="NADH-CYTOCHROME B5 REDUCTASE"/>
    <property type="match status" value="1"/>
</dbReference>
<feature type="binding site" evidence="10">
    <location>
        <position position="151"/>
    </location>
    <ligand>
        <name>FAD</name>
        <dbReference type="ChEBI" id="CHEBI:57692"/>
    </ligand>
</feature>
<dbReference type="PROSITE" id="PS51384">
    <property type="entry name" value="FAD_FR"/>
    <property type="match status" value="1"/>
</dbReference>
<organism evidence="13 14">
    <name type="scientific">Cucurbita maxima</name>
    <name type="common">Pumpkin</name>
    <name type="synonym">Winter squash</name>
    <dbReference type="NCBI Taxonomy" id="3661"/>
    <lineage>
        <taxon>Eukaryota</taxon>
        <taxon>Viridiplantae</taxon>
        <taxon>Streptophyta</taxon>
        <taxon>Embryophyta</taxon>
        <taxon>Tracheophyta</taxon>
        <taxon>Spermatophyta</taxon>
        <taxon>Magnoliopsida</taxon>
        <taxon>eudicotyledons</taxon>
        <taxon>Gunneridae</taxon>
        <taxon>Pentapetalae</taxon>
        <taxon>rosids</taxon>
        <taxon>fabids</taxon>
        <taxon>Cucurbitales</taxon>
        <taxon>Cucurbitaceae</taxon>
        <taxon>Cucurbiteae</taxon>
        <taxon>Cucurbita</taxon>
    </lineage>
</organism>
<reference evidence="14" key="1">
    <citation type="submission" date="2025-08" db="UniProtKB">
        <authorList>
            <consortium name="RefSeq"/>
        </authorList>
    </citation>
    <scope>IDENTIFICATION</scope>
    <source>
        <tissue evidence="14">Young leaves</tissue>
    </source>
</reference>
<feature type="binding site" evidence="10">
    <location>
        <position position="132"/>
    </location>
    <ligand>
        <name>FAD</name>
        <dbReference type="ChEBI" id="CHEBI:57692"/>
    </ligand>
</feature>
<comment type="subcellular location">
    <subcellularLocation>
        <location evidence="2">Mitochondrion</location>
    </subcellularLocation>
</comment>
<feature type="binding site" evidence="10">
    <location>
        <position position="134"/>
    </location>
    <ligand>
        <name>FAD</name>
        <dbReference type="ChEBI" id="CHEBI:57692"/>
    </ligand>
</feature>
<dbReference type="RefSeq" id="XP_022965838.1">
    <property type="nucleotide sequence ID" value="XM_023110070.1"/>
</dbReference>
<evidence type="ECO:0000256" key="1">
    <source>
        <dbReference type="ARBA" id="ARBA00001974"/>
    </source>
</evidence>
<proteinExistence type="inferred from homology"/>
<dbReference type="InterPro" id="IPR001709">
    <property type="entry name" value="Flavoprot_Pyr_Nucl_cyt_Rdtase"/>
</dbReference>
<protein>
    <recommendedName>
        <fullName evidence="11">NADH-cytochrome b5 reductase</fullName>
        <ecNumber evidence="11">1.6.2.2</ecNumber>
    </recommendedName>
</protein>
<feature type="domain" description="FAD-binding FR-type" evidence="12">
    <location>
        <begin position="75"/>
        <end position="183"/>
    </location>
</feature>
<dbReference type="EC" id="1.6.2.2" evidence="11"/>
<evidence type="ECO:0000256" key="2">
    <source>
        <dbReference type="ARBA" id="ARBA00004173"/>
    </source>
</evidence>
<evidence type="ECO:0000256" key="6">
    <source>
        <dbReference type="ARBA" id="ARBA00023002"/>
    </source>
</evidence>
<keyword evidence="8" id="KW-0496">Mitochondrion</keyword>
<feature type="binding site" evidence="10">
    <location>
        <position position="200"/>
    </location>
    <ligand>
        <name>FAD</name>
        <dbReference type="ChEBI" id="CHEBI:57692"/>
    </ligand>
</feature>
<dbReference type="FunFam" id="3.40.50.80:FF:000009">
    <property type="entry name" value="NADH-cytochrome b5 reductase"/>
    <property type="match status" value="1"/>
</dbReference>
<evidence type="ECO:0000259" key="12">
    <source>
        <dbReference type="PROSITE" id="PS51384"/>
    </source>
</evidence>
<dbReference type="OrthoDB" id="432685at2759"/>
<evidence type="ECO:0000313" key="14">
    <source>
        <dbReference type="RefSeq" id="XP_022965838.1"/>
    </source>
</evidence>